<proteinExistence type="predicted"/>
<comment type="caution">
    <text evidence="2">The sequence shown here is derived from an EMBL/GenBank/DDBJ whole genome shotgun (WGS) entry which is preliminary data.</text>
</comment>
<accession>A0A0F9P7H6</accession>
<name>A0A0F9P7H6_9ZZZZ</name>
<protein>
    <submittedName>
        <fullName evidence="2">Uncharacterized protein</fullName>
    </submittedName>
</protein>
<gene>
    <name evidence="2" type="ORF">LCGC14_0878600</name>
</gene>
<dbReference type="AlphaFoldDB" id="A0A0F9P7H6"/>
<sequence>MFQNNGRSGRGCGKMPDEKDPLEPKKPKAKKKARRMMTPERQVQRALAVLAEHLGEIALVYRDKTTKGRPYSRVRGADGEDERAMGLVKAYDIETQSDAERYDVENA</sequence>
<feature type="region of interest" description="Disordered" evidence="1">
    <location>
        <begin position="1"/>
        <end position="40"/>
    </location>
</feature>
<organism evidence="2">
    <name type="scientific">marine sediment metagenome</name>
    <dbReference type="NCBI Taxonomy" id="412755"/>
    <lineage>
        <taxon>unclassified sequences</taxon>
        <taxon>metagenomes</taxon>
        <taxon>ecological metagenomes</taxon>
    </lineage>
</organism>
<reference evidence="2" key="1">
    <citation type="journal article" date="2015" name="Nature">
        <title>Complex archaea that bridge the gap between prokaryotes and eukaryotes.</title>
        <authorList>
            <person name="Spang A."/>
            <person name="Saw J.H."/>
            <person name="Jorgensen S.L."/>
            <person name="Zaremba-Niedzwiedzka K."/>
            <person name="Martijn J."/>
            <person name="Lind A.E."/>
            <person name="van Eijk R."/>
            <person name="Schleper C."/>
            <person name="Guy L."/>
            <person name="Ettema T.J."/>
        </authorList>
    </citation>
    <scope>NUCLEOTIDE SEQUENCE</scope>
</reference>
<evidence type="ECO:0000256" key="1">
    <source>
        <dbReference type="SAM" id="MobiDB-lite"/>
    </source>
</evidence>
<feature type="compositionally biased region" description="Basic and acidic residues" evidence="1">
    <location>
        <begin position="15"/>
        <end position="26"/>
    </location>
</feature>
<evidence type="ECO:0000313" key="2">
    <source>
        <dbReference type="EMBL" id="KKN26054.1"/>
    </source>
</evidence>
<dbReference type="EMBL" id="LAZR01002750">
    <property type="protein sequence ID" value="KKN26054.1"/>
    <property type="molecule type" value="Genomic_DNA"/>
</dbReference>